<evidence type="ECO:0000313" key="4">
    <source>
        <dbReference type="Proteomes" id="UP000250235"/>
    </source>
</evidence>
<dbReference type="InterPro" id="IPR018865">
    <property type="entry name" value="STK19-like"/>
</dbReference>
<dbReference type="Pfam" id="PF10494">
    <property type="entry name" value="Stk19"/>
    <property type="match status" value="1"/>
</dbReference>
<dbReference type="EMBL" id="KV014884">
    <property type="protein sequence ID" value="KZV21495.1"/>
    <property type="molecule type" value="Genomic_DNA"/>
</dbReference>
<accession>A0A2Z7AI59</accession>
<keyword evidence="4" id="KW-1185">Reference proteome</keyword>
<proteinExistence type="inferred from homology"/>
<evidence type="ECO:0000256" key="2">
    <source>
        <dbReference type="SAM" id="MobiDB-lite"/>
    </source>
</evidence>
<dbReference type="GO" id="GO:0016301">
    <property type="term" value="F:kinase activity"/>
    <property type="evidence" value="ECO:0007669"/>
    <property type="project" value="UniProtKB-KW"/>
</dbReference>
<organism evidence="3 4">
    <name type="scientific">Dorcoceras hygrometricum</name>
    <dbReference type="NCBI Taxonomy" id="472368"/>
    <lineage>
        <taxon>Eukaryota</taxon>
        <taxon>Viridiplantae</taxon>
        <taxon>Streptophyta</taxon>
        <taxon>Embryophyta</taxon>
        <taxon>Tracheophyta</taxon>
        <taxon>Spermatophyta</taxon>
        <taxon>Magnoliopsida</taxon>
        <taxon>eudicotyledons</taxon>
        <taxon>Gunneridae</taxon>
        <taxon>Pentapetalae</taxon>
        <taxon>asterids</taxon>
        <taxon>lamiids</taxon>
        <taxon>Lamiales</taxon>
        <taxon>Gesneriaceae</taxon>
        <taxon>Didymocarpoideae</taxon>
        <taxon>Trichosporeae</taxon>
        <taxon>Loxocarpinae</taxon>
        <taxon>Dorcoceras</taxon>
    </lineage>
</organism>
<keyword evidence="3" id="KW-0418">Kinase</keyword>
<sequence length="272" mass="31315">MGDLQPSTFRKRPRDQKSREETDPENVAESSRSSSFDEDFAFSDTLVALQMMRAQFPAGEKVPVRPFVLRSQLYSSVIDRTQVDRDLESLRRDRVLRVFKLNTGQDDHAIMFMDDYVNQIEGVMRRLEEKKQNDVTVFEWFKMHVIPSKLDTSIGHEELCSLMSLGGVVKENHITQLINAGLLVCQLIDRNMYWFSIPNIGSVLKGLSQGRKELLSLLNRKRYKEMLLATLEKQHLRLSPLDIRFHLRDLIGSGHLKTVQTPSGLVVRVAKD</sequence>
<keyword evidence="3" id="KW-0808">Transferase</keyword>
<name>A0A2Z7AI59_9LAMI</name>
<evidence type="ECO:0000313" key="3">
    <source>
        <dbReference type="EMBL" id="KZV21495.1"/>
    </source>
</evidence>
<gene>
    <name evidence="3" type="ORF">F511_08260</name>
</gene>
<protein>
    <submittedName>
        <fullName evidence="3">Serine/threonine-protein kinase 19</fullName>
    </submittedName>
</protein>
<dbReference type="Proteomes" id="UP000250235">
    <property type="component" value="Unassembled WGS sequence"/>
</dbReference>
<evidence type="ECO:0000256" key="1">
    <source>
        <dbReference type="ARBA" id="ARBA00093458"/>
    </source>
</evidence>
<comment type="similarity">
    <text evidence="1">Belongs to the STK19 family.</text>
</comment>
<dbReference type="PANTHER" id="PTHR15243">
    <property type="entry name" value="SERINE/THREONINE-PROTEIN KINASE 19"/>
    <property type="match status" value="1"/>
</dbReference>
<dbReference type="OrthoDB" id="10261701at2759"/>
<dbReference type="PANTHER" id="PTHR15243:SF0">
    <property type="entry name" value="SERINE_THREONINE-PROTEIN KINASE 19"/>
    <property type="match status" value="1"/>
</dbReference>
<dbReference type="AlphaFoldDB" id="A0A2Z7AI59"/>
<reference evidence="3 4" key="1">
    <citation type="journal article" date="2015" name="Proc. Natl. Acad. Sci. U.S.A.">
        <title>The resurrection genome of Boea hygrometrica: A blueprint for survival of dehydration.</title>
        <authorList>
            <person name="Xiao L."/>
            <person name="Yang G."/>
            <person name="Zhang L."/>
            <person name="Yang X."/>
            <person name="Zhao S."/>
            <person name="Ji Z."/>
            <person name="Zhou Q."/>
            <person name="Hu M."/>
            <person name="Wang Y."/>
            <person name="Chen M."/>
            <person name="Xu Y."/>
            <person name="Jin H."/>
            <person name="Xiao X."/>
            <person name="Hu G."/>
            <person name="Bao F."/>
            <person name="Hu Y."/>
            <person name="Wan P."/>
            <person name="Li L."/>
            <person name="Deng X."/>
            <person name="Kuang T."/>
            <person name="Xiang C."/>
            <person name="Zhu J.K."/>
            <person name="Oliver M.J."/>
            <person name="He Y."/>
        </authorList>
    </citation>
    <scope>NUCLEOTIDE SEQUENCE [LARGE SCALE GENOMIC DNA]</scope>
    <source>
        <strain evidence="4">cv. XS01</strain>
    </source>
</reference>
<feature type="region of interest" description="Disordered" evidence="2">
    <location>
        <begin position="1"/>
        <end position="36"/>
    </location>
</feature>